<name>A0ABV7J2W5_9RHOB</name>
<evidence type="ECO:0000259" key="1">
    <source>
        <dbReference type="Pfam" id="PF05876"/>
    </source>
</evidence>
<accession>A0ABV7J2W5</accession>
<feature type="domain" description="Phage terminase large subunit GpA ATPase" evidence="1">
    <location>
        <begin position="59"/>
        <end position="319"/>
    </location>
</feature>
<keyword evidence="3" id="KW-0378">Hydrolase</keyword>
<sequence length="716" mass="80243">MADTSARQVQRVLPLPPFVTPEEVLRDSLPLLDPPNRITVTDAAERFMRIPLGGSWRGFDRNVTPYMVEPADTTQSRRFKTCCFVGPSQSGKTVMLQSVSMHAVMCNPGPVQVIHMTQADANAWVEEKLDPIIANSPFIRERLGSSRDDSTFSRKRFKGMRLTIGYPVANQLSSRSQRMVLLTDYDHMPQRLGPKDSPEGSPWTMALGRIKSFMSRGMVLVESTPAFPVTDTNWRADAANPNAFPPVSAGIGQIYNEGTRGRWHWECPDCEGLFEPRFDRLRYDDSLDPGAAAEGAEMVCPHCGTLIAHRHKVHLNRLALKDRGGWLHESTRLNDQGQRVLCRLSDADLRQTQIASWALDGAAAAFANWIDLVTRYEAARREFEATGDDIKMSQVYYTEIGQPYARRETDEAGAVTVQALRDSARDIPTQTCPSWARFLTTSVDTNGSWFAVAVTAWGLQGQRMLVDRFDLRQPLDASPRAKDSEGRYRAIDPGKYAEDAHVLLPLLDRIYPVQGSDWSLKTSAMVLDFNGPPGWSDNAEKLWRKLKRDGKGHLVFLSIGRGGFKIPDRVWYATPDRGSKGKKARAIKLMNMAVDRLKDTVLAAVARMDEGPGSYPVPKWLEEERLTELLAERRGEDGYDKRQGVVRNETLDLSVQAQALAEYRGLNRIDPASPPEWMTLSEVNSFAVWTGQGRVGGDQRPSPASAEKRTIKWLRR</sequence>
<reference evidence="4" key="1">
    <citation type="journal article" date="2019" name="Int. J. Syst. Evol. Microbiol.">
        <title>The Global Catalogue of Microorganisms (GCM) 10K type strain sequencing project: providing services to taxonomists for standard genome sequencing and annotation.</title>
        <authorList>
            <consortium name="The Broad Institute Genomics Platform"/>
            <consortium name="The Broad Institute Genome Sequencing Center for Infectious Disease"/>
            <person name="Wu L."/>
            <person name="Ma J."/>
        </authorList>
    </citation>
    <scope>NUCLEOTIDE SEQUENCE [LARGE SCALE GENOMIC DNA]</scope>
    <source>
        <strain evidence="4">KCTC 52039</strain>
    </source>
</reference>
<organism evidence="3 4">
    <name type="scientific">Cypionkella sinensis</name>
    <dbReference type="NCBI Taxonomy" id="1756043"/>
    <lineage>
        <taxon>Bacteria</taxon>
        <taxon>Pseudomonadati</taxon>
        <taxon>Pseudomonadota</taxon>
        <taxon>Alphaproteobacteria</taxon>
        <taxon>Rhodobacterales</taxon>
        <taxon>Paracoccaceae</taxon>
        <taxon>Cypionkella</taxon>
    </lineage>
</organism>
<feature type="domain" description="Terminase large subunit GpA endonuclease" evidence="2">
    <location>
        <begin position="354"/>
        <end position="669"/>
    </location>
</feature>
<dbReference type="InterPro" id="IPR046454">
    <property type="entry name" value="GpA_endonuclease"/>
</dbReference>
<dbReference type="GO" id="GO:0004519">
    <property type="term" value="F:endonuclease activity"/>
    <property type="evidence" value="ECO:0007669"/>
    <property type="project" value="UniProtKB-KW"/>
</dbReference>
<evidence type="ECO:0000313" key="3">
    <source>
        <dbReference type="EMBL" id="MFC3180463.1"/>
    </source>
</evidence>
<evidence type="ECO:0000259" key="2">
    <source>
        <dbReference type="Pfam" id="PF20454"/>
    </source>
</evidence>
<evidence type="ECO:0000313" key="4">
    <source>
        <dbReference type="Proteomes" id="UP001595547"/>
    </source>
</evidence>
<keyword evidence="3" id="KW-0540">Nuclease</keyword>
<dbReference type="PANTHER" id="PTHR34413:SF2">
    <property type="entry name" value="PROPHAGE TAIL FIBER ASSEMBLY PROTEIN HOMOLOG TFAE-RELATED"/>
    <property type="match status" value="1"/>
</dbReference>
<gene>
    <name evidence="3" type="ORF">ACFOGH_05645</name>
</gene>
<dbReference type="InterPro" id="IPR051220">
    <property type="entry name" value="TFA_Chaperone"/>
</dbReference>
<protein>
    <submittedName>
        <fullName evidence="3">Terminase gpA endonuclease subunit</fullName>
    </submittedName>
</protein>
<keyword evidence="4" id="KW-1185">Reference proteome</keyword>
<dbReference type="RefSeq" id="WP_380072087.1">
    <property type="nucleotide sequence ID" value="NZ_JBHRTO010000001.1"/>
</dbReference>
<dbReference type="Pfam" id="PF20454">
    <property type="entry name" value="GpA_nuclease"/>
    <property type="match status" value="1"/>
</dbReference>
<dbReference type="PANTHER" id="PTHR34413">
    <property type="entry name" value="PROPHAGE TAIL FIBER ASSEMBLY PROTEIN HOMOLOG TFAE-RELATED-RELATED"/>
    <property type="match status" value="1"/>
</dbReference>
<dbReference type="Proteomes" id="UP001595547">
    <property type="component" value="Unassembled WGS sequence"/>
</dbReference>
<comment type="caution">
    <text evidence="3">The sequence shown here is derived from an EMBL/GenBank/DDBJ whole genome shotgun (WGS) entry which is preliminary data.</text>
</comment>
<keyword evidence="3" id="KW-0255">Endonuclease</keyword>
<dbReference type="EMBL" id="JBHRTO010000001">
    <property type="protein sequence ID" value="MFC3180463.1"/>
    <property type="molecule type" value="Genomic_DNA"/>
</dbReference>
<dbReference type="Pfam" id="PF05876">
    <property type="entry name" value="GpA_ATPase"/>
    <property type="match status" value="1"/>
</dbReference>
<proteinExistence type="predicted"/>
<dbReference type="InterPro" id="IPR046453">
    <property type="entry name" value="GpA_ATPase"/>
</dbReference>